<evidence type="ECO:0000313" key="2">
    <source>
        <dbReference type="Proteomes" id="UP001140096"/>
    </source>
</evidence>
<feature type="non-terminal residue" evidence="1">
    <location>
        <position position="1"/>
    </location>
</feature>
<keyword evidence="2" id="KW-1185">Reference proteome</keyword>
<dbReference type="EMBL" id="JANBUP010004599">
    <property type="protein sequence ID" value="KAJ2793674.1"/>
    <property type="molecule type" value="Genomic_DNA"/>
</dbReference>
<comment type="caution">
    <text evidence="1">The sequence shown here is derived from an EMBL/GenBank/DDBJ whole genome shotgun (WGS) entry which is preliminary data.</text>
</comment>
<reference evidence="1" key="1">
    <citation type="submission" date="2022-07" db="EMBL/GenBank/DDBJ databases">
        <title>Phylogenomic reconstructions and comparative analyses of Kickxellomycotina fungi.</title>
        <authorList>
            <person name="Reynolds N.K."/>
            <person name="Stajich J.E."/>
            <person name="Barry K."/>
            <person name="Grigoriev I.V."/>
            <person name="Crous P."/>
            <person name="Smith M.E."/>
        </authorList>
    </citation>
    <scope>NUCLEOTIDE SEQUENCE</scope>
    <source>
        <strain evidence="1">CBS 102833</strain>
    </source>
</reference>
<protein>
    <submittedName>
        <fullName evidence="1">Uncharacterized protein</fullName>
    </submittedName>
</protein>
<proteinExistence type="predicted"/>
<feature type="non-terminal residue" evidence="1">
    <location>
        <position position="302"/>
    </location>
</feature>
<evidence type="ECO:0000313" key="1">
    <source>
        <dbReference type="EMBL" id="KAJ2793674.1"/>
    </source>
</evidence>
<name>A0ACC1KS01_9FUNG</name>
<organism evidence="1 2">
    <name type="scientific">Coemansia furcata</name>
    <dbReference type="NCBI Taxonomy" id="417177"/>
    <lineage>
        <taxon>Eukaryota</taxon>
        <taxon>Fungi</taxon>
        <taxon>Fungi incertae sedis</taxon>
        <taxon>Zoopagomycota</taxon>
        <taxon>Kickxellomycotina</taxon>
        <taxon>Kickxellomycetes</taxon>
        <taxon>Kickxellales</taxon>
        <taxon>Kickxellaceae</taxon>
        <taxon>Coemansia</taxon>
    </lineage>
</organism>
<sequence>HVLLYAEDPWSEGYSIPLLASAAKQMGMEVTAMDIPDWSVLTSRIDTVLEDLTIVSHPYSPPPDLEADSNSNDSGDDGSSAGRGMSFFAGINRRRSSDESDALGDQSASRADEAVRGRDTDETEVDEDASASGRSHNRNLESIRAQLGLGSSKGSGGAAGDRLDPTDEEGSDPELSREMMANPLSREATERLDRVLSDFASSPAVVDGIERPRMIVIKHLGDLLNTRVGYTLLSRLVSAVTKHNAQADVQPVVVAGLMHPSWFHPDTPPPGIPPFDVNPATPVALMPREERAPQFARGINDI</sequence>
<gene>
    <name evidence="1" type="ORF">H4S07_006980</name>
</gene>
<dbReference type="Proteomes" id="UP001140096">
    <property type="component" value="Unassembled WGS sequence"/>
</dbReference>
<accession>A0ACC1KS01</accession>